<keyword evidence="1" id="KW-0560">Oxidoreductase</keyword>
<evidence type="ECO:0000313" key="2">
    <source>
        <dbReference type="EMBL" id="OIW28708.1"/>
    </source>
</evidence>
<dbReference type="OrthoDB" id="542013at2759"/>
<protein>
    <submittedName>
        <fullName evidence="2">NAD(P)-binding protein</fullName>
    </submittedName>
</protein>
<dbReference type="InterPro" id="IPR036291">
    <property type="entry name" value="NAD(P)-bd_dom_sf"/>
</dbReference>
<dbReference type="Gene3D" id="3.40.50.720">
    <property type="entry name" value="NAD(P)-binding Rossmann-like Domain"/>
    <property type="match status" value="1"/>
</dbReference>
<dbReference type="Pfam" id="PF00106">
    <property type="entry name" value="adh_short"/>
    <property type="match status" value="1"/>
</dbReference>
<evidence type="ECO:0000256" key="1">
    <source>
        <dbReference type="ARBA" id="ARBA00023002"/>
    </source>
</evidence>
<dbReference type="SUPFAM" id="SSF51735">
    <property type="entry name" value="NAD(P)-binding Rossmann-fold domains"/>
    <property type="match status" value="1"/>
</dbReference>
<proteinExistence type="predicted"/>
<name>A0A1J7JHE5_9PEZI</name>
<dbReference type="PANTHER" id="PTHR43157">
    <property type="entry name" value="PHOSPHATIDYLINOSITOL-GLYCAN BIOSYNTHESIS CLASS F PROTEIN-RELATED"/>
    <property type="match status" value="1"/>
</dbReference>
<organism evidence="2 3">
    <name type="scientific">Coniochaeta ligniaria NRRL 30616</name>
    <dbReference type="NCBI Taxonomy" id="1408157"/>
    <lineage>
        <taxon>Eukaryota</taxon>
        <taxon>Fungi</taxon>
        <taxon>Dikarya</taxon>
        <taxon>Ascomycota</taxon>
        <taxon>Pezizomycotina</taxon>
        <taxon>Sordariomycetes</taxon>
        <taxon>Sordariomycetidae</taxon>
        <taxon>Coniochaetales</taxon>
        <taxon>Coniochaetaceae</taxon>
        <taxon>Coniochaeta</taxon>
    </lineage>
</organism>
<dbReference type="AlphaFoldDB" id="A0A1J7JHE5"/>
<accession>A0A1J7JHE5</accession>
<dbReference type="Proteomes" id="UP000182658">
    <property type="component" value="Unassembled WGS sequence"/>
</dbReference>
<dbReference type="InParanoid" id="A0A1J7JHE5"/>
<keyword evidence="3" id="KW-1185">Reference proteome</keyword>
<gene>
    <name evidence="2" type="ORF">CONLIGDRAFT_632939</name>
</gene>
<dbReference type="GO" id="GO:0016491">
    <property type="term" value="F:oxidoreductase activity"/>
    <property type="evidence" value="ECO:0007669"/>
    <property type="project" value="UniProtKB-KW"/>
</dbReference>
<dbReference type="InterPro" id="IPR002347">
    <property type="entry name" value="SDR_fam"/>
</dbReference>
<dbReference type="STRING" id="1408157.A0A1J7JHE5"/>
<evidence type="ECO:0000313" key="3">
    <source>
        <dbReference type="Proteomes" id="UP000182658"/>
    </source>
</evidence>
<reference evidence="2 3" key="1">
    <citation type="submission" date="2016-10" db="EMBL/GenBank/DDBJ databases">
        <title>Draft genome sequence of Coniochaeta ligniaria NRRL30616, a lignocellulolytic fungus for bioabatement of inhibitors in plant biomass hydrolysates.</title>
        <authorList>
            <consortium name="DOE Joint Genome Institute"/>
            <person name="Jimenez D.J."/>
            <person name="Hector R.E."/>
            <person name="Riley R."/>
            <person name="Sun H."/>
            <person name="Grigoriev I.V."/>
            <person name="Van Elsas J.D."/>
            <person name="Nichols N.N."/>
        </authorList>
    </citation>
    <scope>NUCLEOTIDE SEQUENCE [LARGE SCALE GENOMIC DNA]</scope>
    <source>
        <strain evidence="2 3">NRRL 30616</strain>
    </source>
</reference>
<sequence>MSAQLEKQSSSQASFLHNVRRVFRTVPPIPSDLDLTGKTALVTGSNVGLGLECSRHFLKLRASRLILAVRSLKKGETAAQGLRAEFPDSQIDVWELDMLSFRSVQAFAARCNKELDRLHVAVLNAGFGTAKFERAEEGRRREVTLQVNYLATALLAVLLIPKMKPTVASPDPARLTIVASDAGLGAKIKDPGEGGILDSLDKPDGYFGFAQYAYSKLLIVMFIAKLAESIDPTDVIINCTNPAATKGTAFLSNVDGGLMKSLLSFWLNTMGRSAVDAARIYVHSSLVLGKESHGSFTEWDIRPWPVMMYGEDGRRFVDKLWKETLEELSFAGIAGVLETVKH</sequence>
<dbReference type="EMBL" id="KV875098">
    <property type="protein sequence ID" value="OIW28708.1"/>
    <property type="molecule type" value="Genomic_DNA"/>
</dbReference>
<dbReference type="PANTHER" id="PTHR43157:SF35">
    <property type="entry name" value="DEHYDROGENASE_REDUCTASE FAMILY PROTEIN, PUTATIVE-RELATED"/>
    <property type="match status" value="1"/>
</dbReference>